<comment type="caution">
    <text evidence="4">The sequence shown here is derived from an EMBL/GenBank/DDBJ whole genome shotgun (WGS) entry which is preliminary data.</text>
</comment>
<dbReference type="EMBL" id="BNJJ01000003">
    <property type="protein sequence ID" value="GHO83311.1"/>
    <property type="molecule type" value="Genomic_DNA"/>
</dbReference>
<evidence type="ECO:0000313" key="5">
    <source>
        <dbReference type="Proteomes" id="UP000635565"/>
    </source>
</evidence>
<keyword evidence="1" id="KW-0812">Transmembrane</keyword>
<keyword evidence="1" id="KW-0472">Membrane</keyword>
<keyword evidence="5" id="KW-1185">Reference proteome</keyword>
<accession>A0ABQ3VDT1</accession>
<dbReference type="Pfam" id="PF01609">
    <property type="entry name" value="DDE_Tnp_1"/>
    <property type="match status" value="1"/>
</dbReference>
<evidence type="ECO:0000313" key="4">
    <source>
        <dbReference type="EMBL" id="GHO83311.1"/>
    </source>
</evidence>
<reference evidence="4 5" key="1">
    <citation type="journal article" date="2021" name="Int. J. Syst. Evol. Microbiol.">
        <title>Reticulibacter mediterranei gen. nov., sp. nov., within the new family Reticulibacteraceae fam. nov., and Ktedonospora formicarum gen. nov., sp. nov., Ktedonobacter robiniae sp. nov., Dictyobacter formicarum sp. nov. and Dictyobacter arantiisoli sp. nov., belonging to the class Ktedonobacteria.</title>
        <authorList>
            <person name="Yabe S."/>
            <person name="Zheng Y."/>
            <person name="Wang C.M."/>
            <person name="Sakai Y."/>
            <person name="Abe K."/>
            <person name="Yokota A."/>
            <person name="Donadio S."/>
            <person name="Cavaletti L."/>
            <person name="Monciardini P."/>
        </authorList>
    </citation>
    <scope>NUCLEOTIDE SEQUENCE [LARGE SCALE GENOMIC DNA]</scope>
    <source>
        <strain evidence="4 5">SOSP1-9</strain>
    </source>
</reference>
<name>A0ABQ3VDT1_9CHLR</name>
<feature type="domain" description="Transposase IS4-like" evidence="3">
    <location>
        <begin position="5"/>
        <end position="127"/>
    </location>
</feature>
<keyword evidence="1" id="KW-1133">Transmembrane helix</keyword>
<dbReference type="InterPro" id="IPR002559">
    <property type="entry name" value="Transposase_11"/>
</dbReference>
<sequence>MICRGSGLPLFFLLSPANAHDTPFARPLLVWAVRLYQIRPRFIRLDAAYWGLRLITWIHVTLGAVAVIPWNPKRQKNFFCLSPTWTREELGKRSGIERFFGRVFLFFHLQRPPLSGWSTMVRQVSLTYTATIIVALAAQQAGRPDLIRSPKRVLAHTWKGF</sequence>
<feature type="signal peptide" evidence="2">
    <location>
        <begin position="1"/>
        <end position="19"/>
    </location>
</feature>
<evidence type="ECO:0000256" key="2">
    <source>
        <dbReference type="SAM" id="SignalP"/>
    </source>
</evidence>
<protein>
    <recommendedName>
        <fullName evidence="3">Transposase IS4-like domain-containing protein</fullName>
    </recommendedName>
</protein>
<evidence type="ECO:0000256" key="1">
    <source>
        <dbReference type="SAM" id="Phobius"/>
    </source>
</evidence>
<keyword evidence="2" id="KW-0732">Signal</keyword>
<gene>
    <name evidence="4" type="ORF">KSZ_13170</name>
</gene>
<organism evidence="4 5">
    <name type="scientific">Dictyobacter formicarum</name>
    <dbReference type="NCBI Taxonomy" id="2778368"/>
    <lineage>
        <taxon>Bacteria</taxon>
        <taxon>Bacillati</taxon>
        <taxon>Chloroflexota</taxon>
        <taxon>Ktedonobacteria</taxon>
        <taxon>Ktedonobacterales</taxon>
        <taxon>Dictyobacteraceae</taxon>
        <taxon>Dictyobacter</taxon>
    </lineage>
</organism>
<feature type="chain" id="PRO_5045119012" description="Transposase IS4-like domain-containing protein" evidence="2">
    <location>
        <begin position="20"/>
        <end position="161"/>
    </location>
</feature>
<feature type="transmembrane region" description="Helical" evidence="1">
    <location>
        <begin position="47"/>
        <end position="68"/>
    </location>
</feature>
<proteinExistence type="predicted"/>
<dbReference type="Proteomes" id="UP000635565">
    <property type="component" value="Unassembled WGS sequence"/>
</dbReference>
<evidence type="ECO:0000259" key="3">
    <source>
        <dbReference type="Pfam" id="PF01609"/>
    </source>
</evidence>